<feature type="compositionally biased region" description="Low complexity" evidence="1">
    <location>
        <begin position="388"/>
        <end position="400"/>
    </location>
</feature>
<feature type="compositionally biased region" description="Low complexity" evidence="1">
    <location>
        <begin position="229"/>
        <end position="240"/>
    </location>
</feature>
<feature type="region of interest" description="Disordered" evidence="1">
    <location>
        <begin position="165"/>
        <end position="196"/>
    </location>
</feature>
<protein>
    <submittedName>
        <fullName evidence="2">Uncharacterized protein</fullName>
    </submittedName>
</protein>
<feature type="compositionally biased region" description="Polar residues" evidence="1">
    <location>
        <begin position="406"/>
        <end position="418"/>
    </location>
</feature>
<comment type="caution">
    <text evidence="2">The sequence shown here is derived from an EMBL/GenBank/DDBJ whole genome shotgun (WGS) entry which is preliminary data.</text>
</comment>
<evidence type="ECO:0000256" key="1">
    <source>
        <dbReference type="SAM" id="MobiDB-lite"/>
    </source>
</evidence>
<feature type="compositionally biased region" description="Polar residues" evidence="1">
    <location>
        <begin position="182"/>
        <end position="192"/>
    </location>
</feature>
<feature type="region of interest" description="Disordered" evidence="1">
    <location>
        <begin position="1053"/>
        <end position="1119"/>
    </location>
</feature>
<evidence type="ECO:0000313" key="2">
    <source>
        <dbReference type="EMBL" id="KAK0537003.1"/>
    </source>
</evidence>
<feature type="compositionally biased region" description="Polar residues" evidence="1">
    <location>
        <begin position="165"/>
        <end position="175"/>
    </location>
</feature>
<accession>A0AAN6JLP1</accession>
<organism evidence="2 3">
    <name type="scientific">Tilletia horrida</name>
    <dbReference type="NCBI Taxonomy" id="155126"/>
    <lineage>
        <taxon>Eukaryota</taxon>
        <taxon>Fungi</taxon>
        <taxon>Dikarya</taxon>
        <taxon>Basidiomycota</taxon>
        <taxon>Ustilaginomycotina</taxon>
        <taxon>Exobasidiomycetes</taxon>
        <taxon>Tilletiales</taxon>
        <taxon>Tilletiaceae</taxon>
        <taxon>Tilletia</taxon>
    </lineage>
</organism>
<dbReference type="Proteomes" id="UP001176521">
    <property type="component" value="Unassembled WGS sequence"/>
</dbReference>
<evidence type="ECO:0000313" key="3">
    <source>
        <dbReference type="Proteomes" id="UP001176521"/>
    </source>
</evidence>
<gene>
    <name evidence="2" type="ORF">OC842_001772</name>
</gene>
<feature type="region of interest" description="Disordered" evidence="1">
    <location>
        <begin position="208"/>
        <end position="423"/>
    </location>
</feature>
<dbReference type="AlphaFoldDB" id="A0AAN6JLP1"/>
<feature type="compositionally biased region" description="Polar residues" evidence="1">
    <location>
        <begin position="7"/>
        <end position="31"/>
    </location>
</feature>
<feature type="compositionally biased region" description="Gly residues" evidence="1">
    <location>
        <begin position="332"/>
        <end position="343"/>
    </location>
</feature>
<feature type="region of interest" description="Disordered" evidence="1">
    <location>
        <begin position="1"/>
        <end position="43"/>
    </location>
</feature>
<reference evidence="2" key="1">
    <citation type="journal article" date="2023" name="PhytoFront">
        <title>Draft Genome Resources of Seven Strains of Tilletia horrida, Causal Agent of Kernel Smut of Rice.</title>
        <authorList>
            <person name="Khanal S."/>
            <person name="Antony Babu S."/>
            <person name="Zhou X.G."/>
        </authorList>
    </citation>
    <scope>NUCLEOTIDE SEQUENCE</scope>
    <source>
        <strain evidence="2">TX3</strain>
    </source>
</reference>
<feature type="compositionally biased region" description="Basic and acidic residues" evidence="1">
    <location>
        <begin position="214"/>
        <end position="228"/>
    </location>
</feature>
<proteinExistence type="predicted"/>
<name>A0AAN6JLP1_9BASI</name>
<feature type="compositionally biased region" description="Low complexity" evidence="1">
    <location>
        <begin position="315"/>
        <end position="327"/>
    </location>
</feature>
<keyword evidence="3" id="KW-1185">Reference proteome</keyword>
<dbReference type="EMBL" id="JAPDMQ010000067">
    <property type="protein sequence ID" value="KAK0537003.1"/>
    <property type="molecule type" value="Genomic_DNA"/>
</dbReference>
<feature type="region of interest" description="Disordered" evidence="1">
    <location>
        <begin position="582"/>
        <end position="628"/>
    </location>
</feature>
<sequence>MPDFVHASSSTSNTLQPPASSHTSGSPSRTMLSPPSPSRPARPRSIPIYVRIVPNDQWLRLHVPLGATMGSVKDNILTRAKFPRTRPAALDHLPKAIISYTPNKDLRSLAGTNPSSPAGAPNLPSSRLTAMAAMAAHDEQPLVMSPTSHTAPSGLLPAASEILSRSQDGQGSSFLTAEPANVSPSRPRSRTINAGDAAVRALGAIIGRARGKSRTKEKEKDRASRDQAKAAAGAAAAAAESDAENQRKRDRQAFAASQTRSDIGVRSSSSHFIPASQPDPMPEGLPSPRSHLTPLQSGHPTARRSASSPYPPRAPSTGAAAASNAGAYNETGGAGASGSGGNTTGRSSTSNSIGSAGEHSTSTSTSAQAGAGGSGWTAVSGMPSSPEGTSGSAGAGYASALPKGGSSRQHQGNQTASPYHSHISLRADNTITVSVPESSTRLQQETGGTANLLSSLASMRLGGIATEKISIFDSGVTHPLSKAFGLYSYANGGAALEDWKTVAACNLRPWELLEVQWCNDGVGIGIGETMVRSAGLGGMGSSDIVLSSLVASPSGNTTLGLDQPFEADVSFASTTITRDTSTATFRTDDDDALGPLPHPESRTLNTKRSILDSPGKRSSTAPQSIIASGSSRASISGIGISGADDDADRLSNDSASALNFSSGVTEAIRPLGPEMSASGTMTPAVPFDGPPLGLGAGRVCLPRETWGPGTSQSIARAGGASASPSIDGAKLVPFDSTYAQPFFETWVYVYKPSAKALSKAQKGHGLGVWKRRWLVICGWRMGLLRKKEGRSVLLGRWLSATSQAASTALVSSALAADDGVSFGMGIMTSAGIDVEQGVAGDGEFGTSALPGTGKAADSAGGAAPDASAPASVPTYFLDALRAVTTDHTQSPPSSTSQTARFEENLPADRISLAFQPGGSRDPKGFGAAVDPSYFSHEPASALHTLTHSTSFTSNLGSALTSGVGSHGKSNENGIMLLHLRCISAHDHSTLLHVFKRALANKPGASLGAGLFSPSAAAMSAGNAAGVGFAAGITSLGVGTWRRSAVIRATIAGRGGTVQPGKPGRRQGRNAFARMRTRPSGMPTELDNADDWSSGSEEEGPNGMGIRLKQGLAHSQSMTS</sequence>
<feature type="compositionally biased region" description="Polar residues" evidence="1">
    <location>
        <begin position="255"/>
        <end position="271"/>
    </location>
</feature>
<feature type="compositionally biased region" description="Low complexity" evidence="1">
    <location>
        <begin position="344"/>
        <end position="369"/>
    </location>
</feature>